<name>A0ABV6VYE0_9ACTN</name>
<feature type="region of interest" description="Disordered" evidence="1">
    <location>
        <begin position="138"/>
        <end position="158"/>
    </location>
</feature>
<organism evidence="2 3">
    <name type="scientific">Streptacidiphilus cavernicola</name>
    <dbReference type="NCBI Taxonomy" id="3342716"/>
    <lineage>
        <taxon>Bacteria</taxon>
        <taxon>Bacillati</taxon>
        <taxon>Actinomycetota</taxon>
        <taxon>Actinomycetes</taxon>
        <taxon>Kitasatosporales</taxon>
        <taxon>Streptomycetaceae</taxon>
        <taxon>Streptacidiphilus</taxon>
    </lineage>
</organism>
<dbReference type="PANTHER" id="PTHR24023:SF1112">
    <property type="entry name" value="COL_CUTICLE_N DOMAIN-CONTAINING PROTEIN-RELATED"/>
    <property type="match status" value="1"/>
</dbReference>
<dbReference type="Proteomes" id="UP001592531">
    <property type="component" value="Unassembled WGS sequence"/>
</dbReference>
<dbReference type="EMBL" id="JBHFAB010000013">
    <property type="protein sequence ID" value="MFC1418745.1"/>
    <property type="molecule type" value="Genomic_DNA"/>
</dbReference>
<comment type="caution">
    <text evidence="2">The sequence shown here is derived from an EMBL/GenBank/DDBJ whole genome shotgun (WGS) entry which is preliminary data.</text>
</comment>
<feature type="compositionally biased region" description="Basic and acidic residues" evidence="1">
    <location>
        <begin position="292"/>
        <end position="314"/>
    </location>
</feature>
<keyword evidence="3" id="KW-1185">Reference proteome</keyword>
<reference evidence="2 3" key="1">
    <citation type="submission" date="2024-09" db="EMBL/GenBank/DDBJ databases">
        <authorList>
            <person name="Lee S.D."/>
        </authorList>
    </citation>
    <scope>NUCLEOTIDE SEQUENCE [LARGE SCALE GENOMIC DNA]</scope>
    <source>
        <strain evidence="2 3">N8-3</strain>
    </source>
</reference>
<dbReference type="Gene3D" id="1.20.5.320">
    <property type="entry name" value="6-Phosphogluconate Dehydrogenase, domain 3"/>
    <property type="match status" value="1"/>
</dbReference>
<dbReference type="RefSeq" id="WP_380537541.1">
    <property type="nucleotide sequence ID" value="NZ_JBHFAB010000013.1"/>
</dbReference>
<accession>A0ABV6VYE0</accession>
<evidence type="ECO:0000256" key="1">
    <source>
        <dbReference type="SAM" id="MobiDB-lite"/>
    </source>
</evidence>
<gene>
    <name evidence="2" type="ORF">ACEZDE_19210</name>
</gene>
<evidence type="ECO:0000313" key="2">
    <source>
        <dbReference type="EMBL" id="MFC1418745.1"/>
    </source>
</evidence>
<protein>
    <recommendedName>
        <fullName evidence="4">Collagen-like protein</fullName>
    </recommendedName>
</protein>
<dbReference type="InterPro" id="IPR050149">
    <property type="entry name" value="Collagen_superfamily"/>
</dbReference>
<sequence>MVCCGKGGTGSCTCKLTGTNGIKTTDKGGGSFEVGIDCDNLPDCLKGGGTGITEVTGTDGVTTTTAGGKVTVSLDCSTPLPEDCRTQLKGDPGAKGEPGSPGEAGSDGRDGDPGAAGKTAFEIAKDHGFTGNEEQWLLSLKGDPGTPGKDGKDGADGKPANCTDLAGLGLECAGDKLTITVAPARDGKPNTLVVDERGVYVPPGEGGGGSGITCPDVTGCVEISNGLDRQAGKIIVKPDPDPGNPVTVGPDGVGIDASKLPVDCTKVRACVIGGDLVLDPDDPTKVIIDPQEIDKLRGPKGDPGEKGADGKDGTAGKSAYQTAVDDGFVGDEAAWLRSLKGQPGDPGAKGDPGERGDDGTPGKSAYQVAVDGGFQGDEQAWLTSLKGEPGQKGDPGAKGDPGTFDPATDCGGVVDCITGPGSDLEKDPDGAVKVKPKALDCTAVTTCFTEAAKADTDRPAPDKQVIAPTDGTGNLLIPDELGRLRVSCSTVVACVKDSLDHLVDDPEHNLITINLDEHGGKKGLMLSCDSVTACVHDHAGAVLDTSAGNLLVPGPGGKGLRLDCEAVRGCTPAPIVSIVDATAKGSPVVWRGGPPAWEELTGTVGNPATATSWQTNWAYCVRYPDGSVFLSGSLWFTGEPIKIPADGNIAPDIPMIRIQDPYQTDVLQIPVACRTELSGADMFIVGKEGQPGDRSLLKLGSFYTAANVGPAWPKTADSRMRFAMTYPGRGSMPATVGKSE</sequence>
<feature type="compositionally biased region" description="Basic and acidic residues" evidence="1">
    <location>
        <begin position="351"/>
        <end position="360"/>
    </location>
</feature>
<feature type="region of interest" description="Disordered" evidence="1">
    <location>
        <begin position="281"/>
        <end position="318"/>
    </location>
</feature>
<feature type="region of interest" description="Disordered" evidence="1">
    <location>
        <begin position="338"/>
        <end position="367"/>
    </location>
</feature>
<dbReference type="PANTHER" id="PTHR24023">
    <property type="entry name" value="COLLAGEN ALPHA"/>
    <property type="match status" value="1"/>
</dbReference>
<feature type="region of interest" description="Disordered" evidence="1">
    <location>
        <begin position="83"/>
        <end position="117"/>
    </location>
</feature>
<evidence type="ECO:0008006" key="4">
    <source>
        <dbReference type="Google" id="ProtNLM"/>
    </source>
</evidence>
<evidence type="ECO:0000313" key="3">
    <source>
        <dbReference type="Proteomes" id="UP001592531"/>
    </source>
</evidence>
<feature type="compositionally biased region" description="Basic and acidic residues" evidence="1">
    <location>
        <begin position="83"/>
        <end position="94"/>
    </location>
</feature>
<proteinExistence type="predicted"/>